<protein>
    <submittedName>
        <fullName evidence="2">Uncharacterized protein LOC103717283</fullName>
    </submittedName>
</protein>
<dbReference type="PANTHER" id="PTHR16469">
    <property type="entry name" value="UBIQUITIN-ASSOCIATED AND SH3 DOMAIN-CONTAINING BA-RELATED"/>
    <property type="match status" value="1"/>
</dbReference>
<keyword evidence="1" id="KW-1185">Reference proteome</keyword>
<name>A0A8B7CPX4_PHODC</name>
<dbReference type="KEGG" id="pda:103717283"/>
<evidence type="ECO:0000313" key="1">
    <source>
        <dbReference type="Proteomes" id="UP000228380"/>
    </source>
</evidence>
<dbReference type="InterPro" id="IPR051710">
    <property type="entry name" value="Phosphatase_SH3-domain"/>
</dbReference>
<dbReference type="CDD" id="cd07040">
    <property type="entry name" value="HP"/>
    <property type="match status" value="1"/>
</dbReference>
<dbReference type="OrthoDB" id="414418at2759"/>
<dbReference type="Proteomes" id="UP000228380">
    <property type="component" value="Chromosome 2"/>
</dbReference>
<dbReference type="Pfam" id="PF00300">
    <property type="entry name" value="His_Phos_1"/>
    <property type="match status" value="1"/>
</dbReference>
<reference evidence="1" key="1">
    <citation type="journal article" date="2019" name="Nat. Commun.">
        <title>Genome-wide association mapping of date palm fruit traits.</title>
        <authorList>
            <person name="Hazzouri K.M."/>
            <person name="Gros-Balthazard M."/>
            <person name="Flowers J.M."/>
            <person name="Copetti D."/>
            <person name="Lemansour A."/>
            <person name="Lebrun M."/>
            <person name="Masmoudi K."/>
            <person name="Ferrand S."/>
            <person name="Dhar M.I."/>
            <person name="Fresquez Z.A."/>
            <person name="Rosas U."/>
            <person name="Zhang J."/>
            <person name="Talag J."/>
            <person name="Lee S."/>
            <person name="Kudrna D."/>
            <person name="Powell R.F."/>
            <person name="Leitch I.J."/>
            <person name="Krueger R.R."/>
            <person name="Wing R.A."/>
            <person name="Amiri K.M.A."/>
            <person name="Purugganan M.D."/>
        </authorList>
    </citation>
    <scope>NUCLEOTIDE SEQUENCE [LARGE SCALE GENOMIC DNA]</scope>
    <source>
        <strain evidence="1">cv. Khalas</strain>
    </source>
</reference>
<proteinExistence type="predicted"/>
<dbReference type="InterPro" id="IPR012398">
    <property type="entry name" value="PRIB5"/>
</dbReference>
<dbReference type="InterPro" id="IPR029033">
    <property type="entry name" value="His_PPase_superfam"/>
</dbReference>
<reference evidence="2" key="2">
    <citation type="submission" date="2025-08" db="UniProtKB">
        <authorList>
            <consortium name="RefSeq"/>
        </authorList>
    </citation>
    <scope>IDENTIFICATION</scope>
    <source>
        <tissue evidence="2">Young leaves</tissue>
    </source>
</reference>
<evidence type="ECO:0000313" key="2">
    <source>
        <dbReference type="RefSeq" id="XP_008803826.2"/>
    </source>
</evidence>
<sequence>MEMIGEKRVQNVVVMRHGDRIDHFEMMWAANAARPWDPPLTDGGKIRAWTAGKRLRALGFPIHRVLVSPFLRCLQTTAEAVSALCAVVDDEARLLTMETSQDVVIDPSRVKVSIEYGLCEMLNTRAIGEEFAPKDGTWFPGVSKLEALLPAGTIDHSMEHIYQEMPCWEESVLDARNRYASIIRALADKYPHENLLLVTHGEGVGVSVSSFQKDAEVFEVEYCAFSHLQRHISFEPSQAFVAENFQLLTKSGQTGISFLLHLKMIDGF</sequence>
<accession>A0A8B7CPX4</accession>
<organism evidence="1 2">
    <name type="scientific">Phoenix dactylifera</name>
    <name type="common">Date palm</name>
    <dbReference type="NCBI Taxonomy" id="42345"/>
    <lineage>
        <taxon>Eukaryota</taxon>
        <taxon>Viridiplantae</taxon>
        <taxon>Streptophyta</taxon>
        <taxon>Embryophyta</taxon>
        <taxon>Tracheophyta</taxon>
        <taxon>Spermatophyta</taxon>
        <taxon>Magnoliopsida</taxon>
        <taxon>Liliopsida</taxon>
        <taxon>Arecaceae</taxon>
        <taxon>Coryphoideae</taxon>
        <taxon>Phoeniceae</taxon>
        <taxon>Phoenix</taxon>
    </lineage>
</organism>
<dbReference type="GeneID" id="103717283"/>
<dbReference type="PANTHER" id="PTHR16469:SF27">
    <property type="entry name" value="UBIQUITIN-ASSOCIATED AND SH3 DOMAIN-CONTAINING BA-RELATED"/>
    <property type="match status" value="1"/>
</dbReference>
<dbReference type="PIRSF" id="PIRSF015897">
    <property type="entry name" value="PRIB5"/>
    <property type="match status" value="1"/>
</dbReference>
<dbReference type="SUPFAM" id="SSF53254">
    <property type="entry name" value="Phosphoglycerate mutase-like"/>
    <property type="match status" value="1"/>
</dbReference>
<dbReference type="InterPro" id="IPR013078">
    <property type="entry name" value="His_Pase_superF_clade-1"/>
</dbReference>
<dbReference type="Gene3D" id="3.40.50.1240">
    <property type="entry name" value="Phosphoglycerate mutase-like"/>
    <property type="match status" value="1"/>
</dbReference>
<dbReference type="AlphaFoldDB" id="A0A8B7CPX4"/>
<gene>
    <name evidence="2" type="primary">LOC103717283</name>
</gene>
<dbReference type="RefSeq" id="XP_008803826.2">
    <property type="nucleotide sequence ID" value="XM_008805604.4"/>
</dbReference>